<comment type="caution">
    <text evidence="1">The sequence shown here is derived from an EMBL/GenBank/DDBJ whole genome shotgun (WGS) entry which is preliminary data.</text>
</comment>
<gene>
    <name evidence="1" type="ORF">KDM87_03620</name>
</gene>
<proteinExistence type="predicted"/>
<reference evidence="1 2" key="1">
    <citation type="submission" date="2021-04" db="EMBL/GenBank/DDBJ databases">
        <title>novel species isolated from subtropical streams in China.</title>
        <authorList>
            <person name="Lu H."/>
        </authorList>
    </citation>
    <scope>NUCLEOTIDE SEQUENCE [LARGE SCALE GENOMIC DNA]</scope>
    <source>
        <strain evidence="1 2">FT147W</strain>
    </source>
</reference>
<dbReference type="Proteomes" id="UP000682982">
    <property type="component" value="Unassembled WGS sequence"/>
</dbReference>
<sequence>MLLNENILMATARDKVQQLGFWDDEVKNVSHDKIVLWVHANAEMLARKYIKEFLPDYHHDVLQANWTSSELRIPAGEKLINLPLPPEKPTNLVYRVTLEKVIQQHSENGRILPRILGYADALISWSTPSAVWDVQDKCWQITGSQYSILVEVKSTLPSLGELMRQINLYRLVYRDVIVVAPDDSLSPILKDQKVMFVKHNEKFE</sequence>
<organism evidence="1 2">
    <name type="scientific">Undibacterium rivi</name>
    <dbReference type="NCBI Taxonomy" id="2828729"/>
    <lineage>
        <taxon>Bacteria</taxon>
        <taxon>Pseudomonadati</taxon>
        <taxon>Pseudomonadota</taxon>
        <taxon>Betaproteobacteria</taxon>
        <taxon>Burkholderiales</taxon>
        <taxon>Oxalobacteraceae</taxon>
        <taxon>Undibacterium</taxon>
    </lineage>
</organism>
<evidence type="ECO:0000313" key="1">
    <source>
        <dbReference type="EMBL" id="MBR7791671.1"/>
    </source>
</evidence>
<keyword evidence="2" id="KW-1185">Reference proteome</keyword>
<evidence type="ECO:0000313" key="2">
    <source>
        <dbReference type="Proteomes" id="UP000682982"/>
    </source>
</evidence>
<dbReference type="RefSeq" id="WP_212677770.1">
    <property type="nucleotide sequence ID" value="NZ_JAGSPK010000001.1"/>
</dbReference>
<name>A0ABS5GYX6_9BURK</name>
<protein>
    <submittedName>
        <fullName evidence="1">Uncharacterized protein</fullName>
    </submittedName>
</protein>
<dbReference type="EMBL" id="JAGSPK010000001">
    <property type="protein sequence ID" value="MBR7791671.1"/>
    <property type="molecule type" value="Genomic_DNA"/>
</dbReference>
<accession>A0ABS5GYX6</accession>